<name>A0A852WZ80_9MICO</name>
<evidence type="ECO:0000313" key="3">
    <source>
        <dbReference type="EMBL" id="NYG21530.1"/>
    </source>
</evidence>
<sequence>MNVQRIAAIAAITGAVLGGASIVALGAAAYTAGQPQVELVSSEIDDSAEPRPEQTAVAAPAGTGQTSQVAAASGIDTNAADYNPYLDPLSDQFVTPEARSEWLGKQVVIRECMADAGFDFLEWQWWLGGSPQPTGLDYETTILWSQALYGPDIYNPGGGCAEAGDKAEVEAREAGQPLGAPETPVDPEAPTEREIWLEFQQRVRDCMAEAGHEYLYFEWWNPDGSEAQPLDLTEAERAEWTLALDGNAAGGAAYRWEDAGCWGRAVHESGNDNMH</sequence>
<gene>
    <name evidence="3" type="ORF">BJY17_002277</name>
</gene>
<proteinExistence type="predicted"/>
<keyword evidence="2" id="KW-0732">Signal</keyword>
<accession>A0A852WZ80</accession>
<evidence type="ECO:0000256" key="1">
    <source>
        <dbReference type="SAM" id="MobiDB-lite"/>
    </source>
</evidence>
<dbReference type="AlphaFoldDB" id="A0A852WZ80"/>
<dbReference type="EMBL" id="JACCFI010000001">
    <property type="protein sequence ID" value="NYG21530.1"/>
    <property type="molecule type" value="Genomic_DNA"/>
</dbReference>
<dbReference type="RefSeq" id="WP_179551468.1">
    <property type="nucleotide sequence ID" value="NZ_JACCFI010000001.1"/>
</dbReference>
<protein>
    <submittedName>
        <fullName evidence="3">Uncharacterized protein</fullName>
    </submittedName>
</protein>
<feature type="region of interest" description="Disordered" evidence="1">
    <location>
        <begin position="43"/>
        <end position="70"/>
    </location>
</feature>
<keyword evidence="4" id="KW-1185">Reference proteome</keyword>
<feature type="chain" id="PRO_5039599870" evidence="2">
    <location>
        <begin position="27"/>
        <end position="275"/>
    </location>
</feature>
<reference evidence="3 4" key="1">
    <citation type="submission" date="2020-07" db="EMBL/GenBank/DDBJ databases">
        <title>Sequencing the genomes of 1000 actinobacteria strains.</title>
        <authorList>
            <person name="Klenk H.-P."/>
        </authorList>
    </citation>
    <scope>NUCLEOTIDE SEQUENCE [LARGE SCALE GENOMIC DNA]</scope>
    <source>
        <strain evidence="3 4">DSM 8598</strain>
    </source>
</reference>
<organism evidence="3 4">
    <name type="scientific">Agromyces hippuratus</name>
    <dbReference type="NCBI Taxonomy" id="286438"/>
    <lineage>
        <taxon>Bacteria</taxon>
        <taxon>Bacillati</taxon>
        <taxon>Actinomycetota</taxon>
        <taxon>Actinomycetes</taxon>
        <taxon>Micrococcales</taxon>
        <taxon>Microbacteriaceae</taxon>
        <taxon>Agromyces</taxon>
    </lineage>
</organism>
<comment type="caution">
    <text evidence="3">The sequence shown here is derived from an EMBL/GenBank/DDBJ whole genome shotgun (WGS) entry which is preliminary data.</text>
</comment>
<evidence type="ECO:0000256" key="2">
    <source>
        <dbReference type="SAM" id="SignalP"/>
    </source>
</evidence>
<evidence type="ECO:0000313" key="4">
    <source>
        <dbReference type="Proteomes" id="UP000549066"/>
    </source>
</evidence>
<feature type="signal peptide" evidence="2">
    <location>
        <begin position="1"/>
        <end position="26"/>
    </location>
</feature>
<dbReference type="Proteomes" id="UP000549066">
    <property type="component" value="Unassembled WGS sequence"/>
</dbReference>